<keyword evidence="2" id="KW-1185">Reference proteome</keyword>
<protein>
    <submittedName>
        <fullName evidence="1">Uncharacterized LOC100182771</fullName>
    </submittedName>
</protein>
<reference evidence="1" key="3">
    <citation type="submission" date="2025-09" db="UniProtKB">
        <authorList>
            <consortium name="Ensembl"/>
        </authorList>
    </citation>
    <scope>IDENTIFICATION</scope>
</reference>
<dbReference type="Proteomes" id="UP000008144">
    <property type="component" value="Unassembled WGS sequence"/>
</dbReference>
<sequence length="126" mass="14550">MYLKYLPKSTHFSHACMNISSMLAALDHNHNVTRPQAIFKSGENEGEPRYKILWSRVHKKFTAKEVKCEKDHSYLFKMLTDIKIAVDQGNIDEAYEAAMVSIAAPTDKPDRNCIIEKTKKLSRFHH</sequence>
<dbReference type="HOGENOM" id="CLU_1980834_0_0_1"/>
<dbReference type="InParanoid" id="H2XNU8"/>
<name>H2XNU8_CIOIN</name>
<dbReference type="AlphaFoldDB" id="H2XNU8"/>
<gene>
    <name evidence="1" type="primary">LOC100182771</name>
</gene>
<organism evidence="1 2">
    <name type="scientific">Ciona intestinalis</name>
    <name type="common">Transparent sea squirt</name>
    <name type="synonym">Ascidia intestinalis</name>
    <dbReference type="NCBI Taxonomy" id="7719"/>
    <lineage>
        <taxon>Eukaryota</taxon>
        <taxon>Metazoa</taxon>
        <taxon>Chordata</taxon>
        <taxon>Tunicata</taxon>
        <taxon>Ascidiacea</taxon>
        <taxon>Phlebobranchia</taxon>
        <taxon>Cionidae</taxon>
        <taxon>Ciona</taxon>
    </lineage>
</organism>
<evidence type="ECO:0000313" key="2">
    <source>
        <dbReference type="Proteomes" id="UP000008144"/>
    </source>
</evidence>
<evidence type="ECO:0000313" key="1">
    <source>
        <dbReference type="Ensembl" id="ENSCINP00000031331.1"/>
    </source>
</evidence>
<reference evidence="1" key="2">
    <citation type="submission" date="2025-08" db="UniProtKB">
        <authorList>
            <consortium name="Ensembl"/>
        </authorList>
    </citation>
    <scope>IDENTIFICATION</scope>
</reference>
<dbReference type="Ensembl" id="ENSCINT00000033822.1">
    <property type="protein sequence ID" value="ENSCINP00000031331.1"/>
    <property type="gene ID" value="ENSCING00000019404.1"/>
</dbReference>
<proteinExistence type="predicted"/>
<reference evidence="2" key="1">
    <citation type="journal article" date="2002" name="Science">
        <title>The draft genome of Ciona intestinalis: insights into chordate and vertebrate origins.</title>
        <authorList>
            <person name="Dehal P."/>
            <person name="Satou Y."/>
            <person name="Campbell R.K."/>
            <person name="Chapman J."/>
            <person name="Degnan B."/>
            <person name="De Tomaso A."/>
            <person name="Davidson B."/>
            <person name="Di Gregorio A."/>
            <person name="Gelpke M."/>
            <person name="Goodstein D.M."/>
            <person name="Harafuji N."/>
            <person name="Hastings K.E."/>
            <person name="Ho I."/>
            <person name="Hotta K."/>
            <person name="Huang W."/>
            <person name="Kawashima T."/>
            <person name="Lemaire P."/>
            <person name="Martinez D."/>
            <person name="Meinertzhagen I.A."/>
            <person name="Necula S."/>
            <person name="Nonaka M."/>
            <person name="Putnam N."/>
            <person name="Rash S."/>
            <person name="Saiga H."/>
            <person name="Satake M."/>
            <person name="Terry A."/>
            <person name="Yamada L."/>
            <person name="Wang H.G."/>
            <person name="Awazu S."/>
            <person name="Azumi K."/>
            <person name="Boore J."/>
            <person name="Branno M."/>
            <person name="Chin-Bow S."/>
            <person name="DeSantis R."/>
            <person name="Doyle S."/>
            <person name="Francino P."/>
            <person name="Keys D.N."/>
            <person name="Haga S."/>
            <person name="Hayashi H."/>
            <person name="Hino K."/>
            <person name="Imai K.S."/>
            <person name="Inaba K."/>
            <person name="Kano S."/>
            <person name="Kobayashi K."/>
            <person name="Kobayashi M."/>
            <person name="Lee B.I."/>
            <person name="Makabe K.W."/>
            <person name="Manohar C."/>
            <person name="Matassi G."/>
            <person name="Medina M."/>
            <person name="Mochizuki Y."/>
            <person name="Mount S."/>
            <person name="Morishita T."/>
            <person name="Miura S."/>
            <person name="Nakayama A."/>
            <person name="Nishizaka S."/>
            <person name="Nomoto H."/>
            <person name="Ohta F."/>
            <person name="Oishi K."/>
            <person name="Rigoutsos I."/>
            <person name="Sano M."/>
            <person name="Sasaki A."/>
            <person name="Sasakura Y."/>
            <person name="Shoguchi E."/>
            <person name="Shin-i T."/>
            <person name="Spagnuolo A."/>
            <person name="Stainier D."/>
            <person name="Suzuki M.M."/>
            <person name="Tassy O."/>
            <person name="Takatori N."/>
            <person name="Tokuoka M."/>
            <person name="Yagi K."/>
            <person name="Yoshizaki F."/>
            <person name="Wada S."/>
            <person name="Zhang C."/>
            <person name="Hyatt P.D."/>
            <person name="Larimer F."/>
            <person name="Detter C."/>
            <person name="Doggett N."/>
            <person name="Glavina T."/>
            <person name="Hawkins T."/>
            <person name="Richardson P."/>
            <person name="Lucas S."/>
            <person name="Kohara Y."/>
            <person name="Levine M."/>
            <person name="Satoh N."/>
            <person name="Rokhsar D.S."/>
        </authorList>
    </citation>
    <scope>NUCLEOTIDE SEQUENCE [LARGE SCALE GENOMIC DNA]</scope>
</reference>
<accession>H2XNU8</accession>